<feature type="region of interest" description="Disordered" evidence="1">
    <location>
        <begin position="1"/>
        <end position="20"/>
    </location>
</feature>
<evidence type="ECO:0000313" key="3">
    <source>
        <dbReference type="Proteomes" id="UP001497497"/>
    </source>
</evidence>
<organism evidence="2 3">
    <name type="scientific">Lymnaea stagnalis</name>
    <name type="common">Great pond snail</name>
    <name type="synonym">Helix stagnalis</name>
    <dbReference type="NCBI Taxonomy" id="6523"/>
    <lineage>
        <taxon>Eukaryota</taxon>
        <taxon>Metazoa</taxon>
        <taxon>Spiralia</taxon>
        <taxon>Lophotrochozoa</taxon>
        <taxon>Mollusca</taxon>
        <taxon>Gastropoda</taxon>
        <taxon>Heterobranchia</taxon>
        <taxon>Euthyneura</taxon>
        <taxon>Panpulmonata</taxon>
        <taxon>Hygrophila</taxon>
        <taxon>Lymnaeoidea</taxon>
        <taxon>Lymnaeidae</taxon>
        <taxon>Lymnaea</taxon>
    </lineage>
</organism>
<sequence>MASDAAVKCQQSSTEPNNDTGLLVCQALSDKIKPNVFSQNGAKNFAPLFPEEVYKRKTKKDNRDGDEFLDRIIEHESKKTRHYHENGRRVRKRGHEKIDFATGLDGQTKWVGSYKRTQFNHGLNGTESDSLRDCPVPPR</sequence>
<evidence type="ECO:0000313" key="2">
    <source>
        <dbReference type="EMBL" id="CAL1531367.1"/>
    </source>
</evidence>
<accession>A0AAV2HC55</accession>
<proteinExistence type="predicted"/>
<dbReference type="Proteomes" id="UP001497497">
    <property type="component" value="Unassembled WGS sequence"/>
</dbReference>
<gene>
    <name evidence="2" type="ORF">GSLYS_00005462001</name>
</gene>
<feature type="compositionally biased region" description="Polar residues" evidence="1">
    <location>
        <begin position="9"/>
        <end position="20"/>
    </location>
</feature>
<comment type="caution">
    <text evidence="2">The sequence shown here is derived from an EMBL/GenBank/DDBJ whole genome shotgun (WGS) entry which is preliminary data.</text>
</comment>
<dbReference type="AlphaFoldDB" id="A0AAV2HC55"/>
<evidence type="ECO:0000256" key="1">
    <source>
        <dbReference type="SAM" id="MobiDB-lite"/>
    </source>
</evidence>
<dbReference type="EMBL" id="CAXITT010000087">
    <property type="protein sequence ID" value="CAL1531367.1"/>
    <property type="molecule type" value="Genomic_DNA"/>
</dbReference>
<feature type="non-terminal residue" evidence="2">
    <location>
        <position position="139"/>
    </location>
</feature>
<name>A0AAV2HC55_LYMST</name>
<keyword evidence="3" id="KW-1185">Reference proteome</keyword>
<feature type="region of interest" description="Disordered" evidence="1">
    <location>
        <begin position="119"/>
        <end position="139"/>
    </location>
</feature>
<feature type="compositionally biased region" description="Polar residues" evidence="1">
    <location>
        <begin position="119"/>
        <end position="128"/>
    </location>
</feature>
<protein>
    <submittedName>
        <fullName evidence="2">Uncharacterized protein</fullName>
    </submittedName>
</protein>
<reference evidence="2 3" key="1">
    <citation type="submission" date="2024-04" db="EMBL/GenBank/DDBJ databases">
        <authorList>
            <consortium name="Genoscope - CEA"/>
            <person name="William W."/>
        </authorList>
    </citation>
    <scope>NUCLEOTIDE SEQUENCE [LARGE SCALE GENOMIC DNA]</scope>
</reference>